<keyword evidence="3" id="KW-1185">Reference proteome</keyword>
<feature type="compositionally biased region" description="Basic and acidic residues" evidence="1">
    <location>
        <begin position="1"/>
        <end position="11"/>
    </location>
</feature>
<accession>A0A8J2SGD2</accession>
<dbReference type="InterPro" id="IPR016024">
    <property type="entry name" value="ARM-type_fold"/>
</dbReference>
<dbReference type="AlphaFoldDB" id="A0A8J2SGD2"/>
<feature type="compositionally biased region" description="Low complexity" evidence="1">
    <location>
        <begin position="351"/>
        <end position="360"/>
    </location>
</feature>
<reference evidence="2" key="1">
    <citation type="submission" date="2021-11" db="EMBL/GenBank/DDBJ databases">
        <authorList>
            <consortium name="Genoscope - CEA"/>
            <person name="William W."/>
        </authorList>
    </citation>
    <scope>NUCLEOTIDE SEQUENCE</scope>
</reference>
<feature type="compositionally biased region" description="Basic and acidic residues" evidence="1">
    <location>
        <begin position="39"/>
        <end position="48"/>
    </location>
</feature>
<evidence type="ECO:0000313" key="3">
    <source>
        <dbReference type="Proteomes" id="UP000789595"/>
    </source>
</evidence>
<dbReference type="SUPFAM" id="SSF48371">
    <property type="entry name" value="ARM repeat"/>
    <property type="match status" value="1"/>
</dbReference>
<comment type="caution">
    <text evidence="2">The sequence shown here is derived from an EMBL/GenBank/DDBJ whole genome shotgun (WGS) entry which is preliminary data.</text>
</comment>
<proteinExistence type="predicted"/>
<feature type="region of interest" description="Disordered" evidence="1">
    <location>
        <begin position="313"/>
        <end position="408"/>
    </location>
</feature>
<protein>
    <submittedName>
        <fullName evidence="2">Uncharacterized protein</fullName>
    </submittedName>
</protein>
<dbReference type="Proteomes" id="UP000789595">
    <property type="component" value="Unassembled WGS sequence"/>
</dbReference>
<organism evidence="2 3">
    <name type="scientific">Pelagomonas calceolata</name>
    <dbReference type="NCBI Taxonomy" id="35677"/>
    <lineage>
        <taxon>Eukaryota</taxon>
        <taxon>Sar</taxon>
        <taxon>Stramenopiles</taxon>
        <taxon>Ochrophyta</taxon>
        <taxon>Pelagophyceae</taxon>
        <taxon>Pelagomonadales</taxon>
        <taxon>Pelagomonadaceae</taxon>
        <taxon>Pelagomonas</taxon>
    </lineage>
</organism>
<feature type="region of interest" description="Disordered" evidence="1">
    <location>
        <begin position="39"/>
        <end position="58"/>
    </location>
</feature>
<feature type="region of interest" description="Disordered" evidence="1">
    <location>
        <begin position="1"/>
        <end position="24"/>
    </location>
</feature>
<name>A0A8J2SGD2_9STRA</name>
<dbReference type="EMBL" id="CAKKNE010000001">
    <property type="protein sequence ID" value="CAH0365567.1"/>
    <property type="molecule type" value="Genomic_DNA"/>
</dbReference>
<gene>
    <name evidence="2" type="ORF">PECAL_1P20130</name>
</gene>
<feature type="compositionally biased region" description="Low complexity" evidence="1">
    <location>
        <begin position="399"/>
        <end position="408"/>
    </location>
</feature>
<feature type="compositionally biased region" description="Acidic residues" evidence="1">
    <location>
        <begin position="364"/>
        <end position="380"/>
    </location>
</feature>
<evidence type="ECO:0000256" key="1">
    <source>
        <dbReference type="SAM" id="MobiDB-lite"/>
    </source>
</evidence>
<evidence type="ECO:0000313" key="2">
    <source>
        <dbReference type="EMBL" id="CAH0365567.1"/>
    </source>
</evidence>
<sequence>MEGGVRIREGARTPSPATVAAAAAAADKAAADELRKINEQRERMREKGATGVARAGALRDLGTNARAADCRELYAASKRNGRVDDACARQAALEAARDVIRRNADPEEVELALDLAQKALQRRKSGGPRDEDAMARLGALQCLREGLKSNDEHVQALAYRRLPNAAKALADGDDKVRRCAAHVVSDALGDVRAPGPKPPGANKLARTAARAAAAALADRFGDAAAVVACVDATGLWTPEVTEAVVAKRAAAKVMERRAVADALATAPAGDDVDEALAALLEDADAGVRASAEYARLTQAAAAEDKLVRRRLRGDGDDDAQSSSSAPPPAEKPPSRERWRGTGRGDTPPLAPDEIAAAAEFPDPPADDSDSDWGSDSDGEDAPPAAPDETLRRGAGGIGEAPEPELTAL</sequence>